<dbReference type="GO" id="GO:0006805">
    <property type="term" value="P:xenobiotic metabolic process"/>
    <property type="evidence" value="ECO:0007669"/>
    <property type="project" value="TreeGrafter"/>
</dbReference>
<dbReference type="PRINTS" id="PR01686">
    <property type="entry name" value="EP450ICYP2D"/>
</dbReference>
<dbReference type="InterPro" id="IPR036396">
    <property type="entry name" value="Cyt_P450_sf"/>
</dbReference>
<evidence type="ECO:0000256" key="11">
    <source>
        <dbReference type="ARBA" id="ARBA00023136"/>
    </source>
</evidence>
<keyword evidence="6" id="KW-0256">Endoplasmic reticulum</keyword>
<accession>A0A6P8R3J0</accession>
<dbReference type="FunCoup" id="A0A6P8R3J0">
    <property type="interactions" value="204"/>
</dbReference>
<dbReference type="SUPFAM" id="SSF48264">
    <property type="entry name" value="Cytochrome P450"/>
    <property type="match status" value="1"/>
</dbReference>
<dbReference type="PROSITE" id="PS00086">
    <property type="entry name" value="CYTOCHROME_P450"/>
    <property type="match status" value="1"/>
</dbReference>
<dbReference type="FunFam" id="1.10.630.10:FF:000010">
    <property type="entry name" value="cytochrome P450 2W1 isoform X2"/>
    <property type="match status" value="1"/>
</dbReference>
<dbReference type="GO" id="GO:0016712">
    <property type="term" value="F:oxidoreductase activity, acting on paired donors, with incorporation or reduction of molecular oxygen, reduced flavin or flavoprotein as one donor, and incorporation of one atom of oxygen"/>
    <property type="evidence" value="ECO:0007669"/>
    <property type="project" value="InterPro"/>
</dbReference>
<dbReference type="Proteomes" id="UP000515159">
    <property type="component" value="Chromosome 3"/>
</dbReference>
<evidence type="ECO:0000313" key="14">
    <source>
        <dbReference type="Proteomes" id="UP000515159"/>
    </source>
</evidence>
<dbReference type="PRINTS" id="PR00385">
    <property type="entry name" value="P450"/>
</dbReference>
<dbReference type="GO" id="GO:0006082">
    <property type="term" value="P:organic acid metabolic process"/>
    <property type="evidence" value="ECO:0007669"/>
    <property type="project" value="TreeGrafter"/>
</dbReference>
<dbReference type="PANTHER" id="PTHR24300:SF302">
    <property type="entry name" value="CYTOCHROME P450"/>
    <property type="match status" value="1"/>
</dbReference>
<comment type="similarity">
    <text evidence="3 13">Belongs to the cytochrome P450 family.</text>
</comment>
<dbReference type="InterPro" id="IPR017972">
    <property type="entry name" value="Cyt_P450_CS"/>
</dbReference>
<dbReference type="Gene3D" id="1.10.630.10">
    <property type="entry name" value="Cytochrome P450"/>
    <property type="match status" value="1"/>
</dbReference>
<protein>
    <submittedName>
        <fullName evidence="15">Cytochrome P450 2K1-like</fullName>
    </submittedName>
</protein>
<feature type="binding site" description="axial binding residue" evidence="12">
    <location>
        <position position="439"/>
    </location>
    <ligand>
        <name>heme</name>
        <dbReference type="ChEBI" id="CHEBI:30413"/>
    </ligand>
    <ligandPart>
        <name>Fe</name>
        <dbReference type="ChEBI" id="CHEBI:18248"/>
    </ligandPart>
</feature>
<keyword evidence="11" id="KW-0472">Membrane</keyword>
<dbReference type="InterPro" id="IPR002401">
    <property type="entry name" value="Cyt_P450_E_grp-I"/>
</dbReference>
<keyword evidence="7" id="KW-0492">Microsome</keyword>
<keyword evidence="14" id="KW-1185">Reference proteome</keyword>
<dbReference type="InParanoid" id="A0A6P8R3J0"/>
<evidence type="ECO:0000256" key="10">
    <source>
        <dbReference type="ARBA" id="ARBA00023033"/>
    </source>
</evidence>
<keyword evidence="5 12" id="KW-0479">Metal-binding</keyword>
<proteinExistence type="inferred from homology"/>
<dbReference type="KEGG" id="gsh:117357101"/>
<keyword evidence="10 13" id="KW-0503">Monooxygenase</keyword>
<evidence type="ECO:0000256" key="8">
    <source>
        <dbReference type="ARBA" id="ARBA00023002"/>
    </source>
</evidence>
<dbReference type="InterPro" id="IPR001128">
    <property type="entry name" value="Cyt_P450"/>
</dbReference>
<dbReference type="Pfam" id="PF00067">
    <property type="entry name" value="p450"/>
    <property type="match status" value="1"/>
</dbReference>
<dbReference type="PRINTS" id="PR00463">
    <property type="entry name" value="EP450I"/>
</dbReference>
<evidence type="ECO:0000256" key="12">
    <source>
        <dbReference type="PIRSR" id="PIRSR602401-1"/>
    </source>
</evidence>
<dbReference type="GO" id="GO:0005737">
    <property type="term" value="C:cytoplasm"/>
    <property type="evidence" value="ECO:0007669"/>
    <property type="project" value="TreeGrafter"/>
</dbReference>
<dbReference type="InterPro" id="IPR050182">
    <property type="entry name" value="Cytochrome_P450_fam2"/>
</dbReference>
<evidence type="ECO:0000256" key="1">
    <source>
        <dbReference type="ARBA" id="ARBA00001971"/>
    </source>
</evidence>
<evidence type="ECO:0000256" key="2">
    <source>
        <dbReference type="ARBA" id="ARBA00004524"/>
    </source>
</evidence>
<dbReference type="PANTHER" id="PTHR24300">
    <property type="entry name" value="CYTOCHROME P450 508A4-RELATED"/>
    <property type="match status" value="1"/>
</dbReference>
<name>A0A6P8R3J0_GEOSA</name>
<keyword evidence="4 12" id="KW-0349">Heme</keyword>
<dbReference type="GO" id="GO:0046222">
    <property type="term" value="P:aflatoxin metabolic process"/>
    <property type="evidence" value="ECO:0007669"/>
    <property type="project" value="UniProtKB-ARBA"/>
</dbReference>
<evidence type="ECO:0000256" key="6">
    <source>
        <dbReference type="ARBA" id="ARBA00022824"/>
    </source>
</evidence>
<sequence>MCFSVLTVIFLVGFITLICYIRGVNVWKNNIQQNFPPGPRPLPLIGNLHIMDLKRPHETLCKLSEKYGSVFSIQLGMKKMVVLTGYETVKEALVNHADEFEERARVPMFEDFAKGHGIIFSHGETWKVMRRFALTTLRDFGMGKKTIEDKIIEECGFLINQFESFHGTPFDTLMSLTLPIANIIVSILQGYRFDYNDPVLRRIIHINNKADRLLGTPMVLLYNIFPIFRFLPGNHKTVYNIVLEINAYIKSTLMECQRQLDTNDQRSFIDAFLSRQKEEKDHPNTHFNEENLVNVVQNLLGAGMSTTATTFQWCLLIMMKYPEIQEKVQEEIERVIGSSQPRTEHRKHMPYTNAVIHEVQRFANIVPMNLPHETSRDTNFKGYFLPKGTFVIPLLASVLRDKTYFENPEEFDPRHFLNMDGKFVINDAFMPFSAGRRICVGENLAKMELFLFFSSLLQKFTIRPPPGVTDVDLTPTFGITTPPMPHQICALSRT</sequence>
<dbReference type="GO" id="GO:0005506">
    <property type="term" value="F:iron ion binding"/>
    <property type="evidence" value="ECO:0007669"/>
    <property type="project" value="InterPro"/>
</dbReference>
<evidence type="ECO:0000256" key="13">
    <source>
        <dbReference type="RuleBase" id="RU000461"/>
    </source>
</evidence>
<dbReference type="AlphaFoldDB" id="A0A6P8R3J0"/>
<dbReference type="GeneID" id="117357101"/>
<gene>
    <name evidence="15" type="primary">LOC117357101</name>
</gene>
<dbReference type="InterPro" id="IPR008069">
    <property type="entry name" value="Cyt_P450_E_grp-I_CYP2D-like"/>
</dbReference>
<evidence type="ECO:0000256" key="7">
    <source>
        <dbReference type="ARBA" id="ARBA00022848"/>
    </source>
</evidence>
<dbReference type="RefSeq" id="XP_033793246.1">
    <property type="nucleotide sequence ID" value="XM_033937355.1"/>
</dbReference>
<keyword evidence="8 13" id="KW-0560">Oxidoreductase</keyword>
<evidence type="ECO:0000256" key="3">
    <source>
        <dbReference type="ARBA" id="ARBA00010617"/>
    </source>
</evidence>
<evidence type="ECO:0000256" key="5">
    <source>
        <dbReference type="ARBA" id="ARBA00022723"/>
    </source>
</evidence>
<dbReference type="OrthoDB" id="1055148at2759"/>
<evidence type="ECO:0000256" key="4">
    <source>
        <dbReference type="ARBA" id="ARBA00022617"/>
    </source>
</evidence>
<comment type="subcellular location">
    <subcellularLocation>
        <location evidence="2">Microsome membrane</location>
    </subcellularLocation>
</comment>
<comment type="cofactor">
    <cofactor evidence="1 12">
        <name>heme</name>
        <dbReference type="ChEBI" id="CHEBI:30413"/>
    </cofactor>
</comment>
<evidence type="ECO:0000256" key="9">
    <source>
        <dbReference type="ARBA" id="ARBA00023004"/>
    </source>
</evidence>
<reference evidence="15" key="1">
    <citation type="submission" date="2025-08" db="UniProtKB">
        <authorList>
            <consortium name="RefSeq"/>
        </authorList>
    </citation>
    <scope>IDENTIFICATION</scope>
</reference>
<organism evidence="14 15">
    <name type="scientific">Geotrypetes seraphini</name>
    <name type="common">Gaboon caecilian</name>
    <name type="synonym">Caecilia seraphini</name>
    <dbReference type="NCBI Taxonomy" id="260995"/>
    <lineage>
        <taxon>Eukaryota</taxon>
        <taxon>Metazoa</taxon>
        <taxon>Chordata</taxon>
        <taxon>Craniata</taxon>
        <taxon>Vertebrata</taxon>
        <taxon>Euteleostomi</taxon>
        <taxon>Amphibia</taxon>
        <taxon>Gymnophiona</taxon>
        <taxon>Geotrypetes</taxon>
    </lineage>
</organism>
<dbReference type="GO" id="GO:0020037">
    <property type="term" value="F:heme binding"/>
    <property type="evidence" value="ECO:0007669"/>
    <property type="project" value="InterPro"/>
</dbReference>
<keyword evidence="9 12" id="KW-0408">Iron</keyword>
<evidence type="ECO:0000313" key="15">
    <source>
        <dbReference type="RefSeq" id="XP_033793246.1"/>
    </source>
</evidence>